<keyword evidence="2" id="KW-1185">Reference proteome</keyword>
<dbReference type="eggNOG" id="ENOG502Z8Z9">
    <property type="taxonomic scope" value="Bacteria"/>
</dbReference>
<dbReference type="RefSeq" id="WP_008620108.1">
    <property type="nucleotide sequence ID" value="NZ_JH376598.1"/>
</dbReference>
<accession>G5SRB9</accession>
<name>G5SRB9_9BACT</name>
<comment type="caution">
    <text evidence="1">The sequence shown here is derived from an EMBL/GenBank/DDBJ whole genome shotgun (WGS) entry which is preliminary data.</text>
</comment>
<dbReference type="AlphaFoldDB" id="G5SRB9"/>
<dbReference type="STRING" id="762968.HMPREF9441_01909"/>
<evidence type="ECO:0000313" key="2">
    <source>
        <dbReference type="Proteomes" id="UP000003598"/>
    </source>
</evidence>
<proteinExistence type="predicted"/>
<protein>
    <submittedName>
        <fullName evidence="1">Uncharacterized protein</fullName>
    </submittedName>
</protein>
<organism evidence="1 2">
    <name type="scientific">Paraprevotella clara YIT 11840</name>
    <dbReference type="NCBI Taxonomy" id="762968"/>
    <lineage>
        <taxon>Bacteria</taxon>
        <taxon>Pseudomonadati</taxon>
        <taxon>Bacteroidota</taxon>
        <taxon>Bacteroidia</taxon>
        <taxon>Bacteroidales</taxon>
        <taxon>Prevotellaceae</taxon>
        <taxon>Paraprevotella</taxon>
    </lineage>
</organism>
<dbReference type="Proteomes" id="UP000003598">
    <property type="component" value="Unassembled WGS sequence"/>
</dbReference>
<reference evidence="1 2" key="1">
    <citation type="submission" date="2011-03" db="EMBL/GenBank/DDBJ databases">
        <authorList>
            <person name="Weinstock G."/>
            <person name="Sodergren E."/>
            <person name="Clifton S."/>
            <person name="Fulton L."/>
            <person name="Fulton B."/>
            <person name="Courtney L."/>
            <person name="Fronick C."/>
            <person name="Harrison M."/>
            <person name="Strong C."/>
            <person name="Farmer C."/>
            <person name="Delahaunty K."/>
            <person name="Markovic C."/>
            <person name="Hall O."/>
            <person name="Minx P."/>
            <person name="Tomlinson C."/>
            <person name="Mitreva M."/>
            <person name="Hou S."/>
            <person name="Chen J."/>
            <person name="Wollam A."/>
            <person name="Pepin K.H."/>
            <person name="Johnson M."/>
            <person name="Bhonagiri V."/>
            <person name="Zhang X."/>
            <person name="Suruliraj S."/>
            <person name="Warren W."/>
            <person name="Chinwalla A."/>
            <person name="Mardis E.R."/>
            <person name="Wilson R.K."/>
        </authorList>
    </citation>
    <scope>NUCLEOTIDE SEQUENCE [LARGE SCALE GENOMIC DNA]</scope>
    <source>
        <strain evidence="1 2">YIT 11840</strain>
    </source>
</reference>
<evidence type="ECO:0000313" key="1">
    <source>
        <dbReference type="EMBL" id="EHH00178.1"/>
    </source>
</evidence>
<dbReference type="OrthoDB" id="708063at2"/>
<dbReference type="EMBL" id="AFFY01000023">
    <property type="protein sequence ID" value="EHH00178.1"/>
    <property type="molecule type" value="Genomic_DNA"/>
</dbReference>
<sequence length="205" mass="24470">MTTKKYADYIEKQTRAIYNIMLEPIFGEFIIHLNAKKIGVLYQNECYLLLTDKGKELLPHAKVCRPYKNPPGEKDFILVEDTDNKELLCSLFKATYKELYAWQDLFYDISYIFSFNRGFMDDIERLYDSYVVLLSYSWENGFLKERPIDTKGRIIKFEFLRRDLTSEGEKCFFPFSQKFISYTDRTQKIPSDKLINKWLNEVSNK</sequence>
<gene>
    <name evidence="1" type="ORF">HMPREF9441_01909</name>
</gene>
<dbReference type="GeneID" id="93557388"/>
<dbReference type="HOGENOM" id="CLU_1336434_0_0_10"/>
<dbReference type="SUPFAM" id="SSF159894">
    <property type="entry name" value="YgaC/TfoX-N like"/>
    <property type="match status" value="1"/>
</dbReference>